<dbReference type="AlphaFoldDB" id="I2F5R6"/>
<feature type="domain" description="CRISPR system ring nuclease SSO1393-like" evidence="1">
    <location>
        <begin position="49"/>
        <end position="178"/>
    </location>
</feature>
<evidence type="ECO:0000259" key="1">
    <source>
        <dbReference type="Pfam" id="PF09651"/>
    </source>
</evidence>
<organism evidence="2 3">
    <name type="scientific">Mesotoga prima MesG1.Ag.4.2</name>
    <dbReference type="NCBI Taxonomy" id="660470"/>
    <lineage>
        <taxon>Bacteria</taxon>
        <taxon>Thermotogati</taxon>
        <taxon>Thermotogota</taxon>
        <taxon>Thermotogae</taxon>
        <taxon>Kosmotogales</taxon>
        <taxon>Kosmotogaceae</taxon>
        <taxon>Mesotoga</taxon>
    </lineage>
</organism>
<dbReference type="RefSeq" id="WP_014731168.1">
    <property type="nucleotide sequence ID" value="NC_017934.1"/>
</dbReference>
<proteinExistence type="predicted"/>
<dbReference type="eggNOG" id="COG4006">
    <property type="taxonomic scope" value="Bacteria"/>
</dbReference>
<sequence length="349" mass="40174">MGRQRRVITNVGGTIWFNLKKMYASPDSELSSSAIVSYLRKMSEDELKKISPEINGLGTFGVNKDDLLIFIATNTDVSKACMEALTELYRSRGINVITRVVEGLTDDSNTAFKKGIADYVDLIIGLFDNGEQWSYDNYFNATSGYRSLIPYTTIVAAVFDSRVFYLYENSPHLLELPPFPINFDFEIMEKHSSFFEKVDNDCVPVEEARKEFGNELFTKIVPQILLEEDGLVYLSNFGKILWGRYTVSNPEIYLSDSAQKVIDKDPVYLEYIKKMLRNEAEAEHQLHEYVGDAQCYKFPAKGVRVFYIRHGEEPLKIATILRNHDEYERYIRTEQHEAGLNYTKTRISI</sequence>
<dbReference type="Proteomes" id="UP000002881">
    <property type="component" value="Chromosome"/>
</dbReference>
<gene>
    <name evidence="2" type="ORF">Theba_1605</name>
</gene>
<evidence type="ECO:0000313" key="2">
    <source>
        <dbReference type="EMBL" id="AFK07269.1"/>
    </source>
</evidence>
<accession>I2F5R6</accession>
<reference evidence="2 3" key="1">
    <citation type="journal article" date="2012" name="Genome Biol. Evol.">
        <title>Genome Sequence of the Mesophilic Thermotogales Bacterium Mesotoga prima MesG1.Ag.4.2 Reveals the Largest Thermotogales Genome To Date.</title>
        <authorList>
            <person name="Zhaxybayeva O."/>
            <person name="Swithers K.S."/>
            <person name="Foght J."/>
            <person name="Green A.G."/>
            <person name="Bruce D."/>
            <person name="Detter C."/>
            <person name="Han S."/>
            <person name="Teshima H."/>
            <person name="Han J."/>
            <person name="Woyke T."/>
            <person name="Pitluck S."/>
            <person name="Nolan M."/>
            <person name="Ivanova N."/>
            <person name="Pati A."/>
            <person name="Land M.L."/>
            <person name="Dlutek M."/>
            <person name="Doolittle W.F."/>
            <person name="Noll K.M."/>
            <person name="Nesbo C.L."/>
        </authorList>
    </citation>
    <scope>NUCLEOTIDE SEQUENCE [LARGE SCALE GENOMIC DNA]</scope>
    <source>
        <strain evidence="3">mesG1.Ag.4.2</strain>
    </source>
</reference>
<dbReference type="STRING" id="660470.Theba_1605"/>
<dbReference type="Gene3D" id="3.40.50.10770">
    <property type="entry name" value="Hypothetical protein VC1899 like domain (Restriction endonuclease-like)"/>
    <property type="match status" value="1"/>
</dbReference>
<dbReference type="GeneID" id="87107397"/>
<dbReference type="EMBL" id="CP003532">
    <property type="protein sequence ID" value="AFK07269.1"/>
    <property type="molecule type" value="Genomic_DNA"/>
</dbReference>
<dbReference type="InterPro" id="IPR013442">
    <property type="entry name" value="SSO1393-like"/>
</dbReference>
<evidence type="ECO:0000313" key="3">
    <source>
        <dbReference type="Proteomes" id="UP000002881"/>
    </source>
</evidence>
<name>I2F5R6_9BACT</name>
<dbReference type="HOGENOM" id="CLU_794117_0_0_0"/>
<keyword evidence="3" id="KW-1185">Reference proteome</keyword>
<dbReference type="KEGG" id="mpg:Theba_1605"/>
<dbReference type="Pfam" id="PF09651">
    <property type="entry name" value="Cas_APE2256"/>
    <property type="match status" value="1"/>
</dbReference>
<protein>
    <submittedName>
        <fullName evidence="2">CRISPR-associated protein (Cas_APE2256)</fullName>
    </submittedName>
</protein>